<name>A0A3D8R759_9HELO</name>
<dbReference type="GO" id="GO:0008270">
    <property type="term" value="F:zinc ion binding"/>
    <property type="evidence" value="ECO:0007669"/>
    <property type="project" value="InterPro"/>
</dbReference>
<dbReference type="GO" id="GO:0000981">
    <property type="term" value="F:DNA-binding transcription factor activity, RNA polymerase II-specific"/>
    <property type="evidence" value="ECO:0007669"/>
    <property type="project" value="TreeGrafter"/>
</dbReference>
<dbReference type="GO" id="GO:0006351">
    <property type="term" value="P:DNA-templated transcription"/>
    <property type="evidence" value="ECO:0007669"/>
    <property type="project" value="InterPro"/>
</dbReference>
<dbReference type="CDD" id="cd12148">
    <property type="entry name" value="fungal_TF_MHR"/>
    <property type="match status" value="1"/>
</dbReference>
<keyword evidence="2" id="KW-0479">Metal-binding</keyword>
<dbReference type="Proteomes" id="UP000256645">
    <property type="component" value="Unassembled WGS sequence"/>
</dbReference>
<proteinExistence type="predicted"/>
<dbReference type="InterPro" id="IPR007219">
    <property type="entry name" value="XnlR_reg_dom"/>
</dbReference>
<dbReference type="GO" id="GO:0045944">
    <property type="term" value="P:positive regulation of transcription by RNA polymerase II"/>
    <property type="evidence" value="ECO:0007669"/>
    <property type="project" value="TreeGrafter"/>
</dbReference>
<dbReference type="AlphaFoldDB" id="A0A3D8R759"/>
<keyword evidence="9" id="KW-1133">Transmembrane helix</keyword>
<keyword evidence="9" id="KW-0812">Transmembrane</keyword>
<dbReference type="InterPro" id="IPR052202">
    <property type="entry name" value="Yeast_MetPath_Reg"/>
</dbReference>
<dbReference type="SMART" id="SM00906">
    <property type="entry name" value="Fungal_trans"/>
    <property type="match status" value="1"/>
</dbReference>
<keyword evidence="5" id="KW-0238">DNA-binding</keyword>
<evidence type="ECO:0000259" key="10">
    <source>
        <dbReference type="SMART" id="SM00906"/>
    </source>
</evidence>
<feature type="transmembrane region" description="Helical" evidence="9">
    <location>
        <begin position="360"/>
        <end position="382"/>
    </location>
</feature>
<evidence type="ECO:0000256" key="1">
    <source>
        <dbReference type="ARBA" id="ARBA00004123"/>
    </source>
</evidence>
<dbReference type="PANTHER" id="PTHR47782:SF12">
    <property type="entry name" value="ZN(II)2CYS6 TRANSCRIPTION FACTOR (EUROFUNG)"/>
    <property type="match status" value="1"/>
</dbReference>
<dbReference type="Pfam" id="PF04082">
    <property type="entry name" value="Fungal_trans"/>
    <property type="match status" value="1"/>
</dbReference>
<evidence type="ECO:0000256" key="9">
    <source>
        <dbReference type="SAM" id="Phobius"/>
    </source>
</evidence>
<evidence type="ECO:0000256" key="2">
    <source>
        <dbReference type="ARBA" id="ARBA00022723"/>
    </source>
</evidence>
<dbReference type="OrthoDB" id="189997at2759"/>
<evidence type="ECO:0000313" key="11">
    <source>
        <dbReference type="EMBL" id="RDW69791.1"/>
    </source>
</evidence>
<dbReference type="GO" id="GO:0005634">
    <property type="term" value="C:nucleus"/>
    <property type="evidence" value="ECO:0007669"/>
    <property type="project" value="UniProtKB-SubCell"/>
</dbReference>
<dbReference type="EMBL" id="PDLM01000009">
    <property type="protein sequence ID" value="RDW69791.1"/>
    <property type="molecule type" value="Genomic_DNA"/>
</dbReference>
<evidence type="ECO:0000256" key="6">
    <source>
        <dbReference type="ARBA" id="ARBA00023163"/>
    </source>
</evidence>
<sequence>MGEPKSANPARMPSDETSEMLLQVYWSKFHAKYPFLSRNEISDLNERRHELSAHRDEINTQEIHSSPRPVRATSRKLHLSLFKLNMIYAISARYVQLRQSKEAENTPEEYYNAASREIDAVLSVKDLDTIDSLLLLVLYQLRSPSYPGMWHLIRHAMTSSVETGLHRKARIPSLVENERRKRLFWCVYSLDRAVAMALGRPHSISERDIDTDLPANVDDDIDDEATLRQAINDSISFPNRSTRLSAAIHQIRLKIIESRIHETLYSVRRPDTVPADEIAILQQQLLDWKENIPDSPQMDSEEQTHRSRQMHLLHYYKSIRLLYLPRINSFESSPQEFQRCIDAAGQICQLQKQIHHTQTVAWSLLGLHATYLAGLTLIYGFYLSRSIFDFKFSSDIRACSTVLYIIAERWPAAAKYRDAFEELVANLIEADQQQTELNSSSKEATLPAGNAASSSTAWPGEHDLAPTPAAPDFSSAFHPPPEQGGWQMQDPYFHPVAASHAFGGVAGEQAWEMFEDLIDKNFRHQVKGIHLGIPTYFAPHS</sequence>
<accession>A0A3D8R759</accession>
<evidence type="ECO:0000256" key="3">
    <source>
        <dbReference type="ARBA" id="ARBA00022833"/>
    </source>
</evidence>
<dbReference type="GO" id="GO:0043565">
    <property type="term" value="F:sequence-specific DNA binding"/>
    <property type="evidence" value="ECO:0007669"/>
    <property type="project" value="TreeGrafter"/>
</dbReference>
<evidence type="ECO:0000256" key="4">
    <source>
        <dbReference type="ARBA" id="ARBA00023015"/>
    </source>
</evidence>
<comment type="caution">
    <text evidence="11">The sequence shown here is derived from an EMBL/GenBank/DDBJ whole genome shotgun (WGS) entry which is preliminary data.</text>
</comment>
<dbReference type="PANTHER" id="PTHR47782">
    <property type="entry name" value="ZN(II)2CYS6 TRANSCRIPTION FACTOR (EUROFUNG)-RELATED"/>
    <property type="match status" value="1"/>
</dbReference>
<keyword evidence="6" id="KW-0804">Transcription</keyword>
<gene>
    <name evidence="11" type="ORF">BP6252_08811</name>
</gene>
<evidence type="ECO:0000313" key="12">
    <source>
        <dbReference type="Proteomes" id="UP000256645"/>
    </source>
</evidence>
<keyword evidence="12" id="KW-1185">Reference proteome</keyword>
<comment type="subcellular location">
    <subcellularLocation>
        <location evidence="1">Nucleus</location>
    </subcellularLocation>
</comment>
<keyword evidence="7" id="KW-0539">Nucleus</keyword>
<feature type="domain" description="Xylanolytic transcriptional activator regulatory" evidence="10">
    <location>
        <begin position="149"/>
        <end position="220"/>
    </location>
</feature>
<evidence type="ECO:0000256" key="5">
    <source>
        <dbReference type="ARBA" id="ARBA00023125"/>
    </source>
</evidence>
<evidence type="ECO:0000256" key="8">
    <source>
        <dbReference type="SAM" id="MobiDB-lite"/>
    </source>
</evidence>
<keyword evidence="4" id="KW-0805">Transcription regulation</keyword>
<organism evidence="11 12">
    <name type="scientific">Coleophoma cylindrospora</name>
    <dbReference type="NCBI Taxonomy" id="1849047"/>
    <lineage>
        <taxon>Eukaryota</taxon>
        <taxon>Fungi</taxon>
        <taxon>Dikarya</taxon>
        <taxon>Ascomycota</taxon>
        <taxon>Pezizomycotina</taxon>
        <taxon>Leotiomycetes</taxon>
        <taxon>Helotiales</taxon>
        <taxon>Dermateaceae</taxon>
        <taxon>Coleophoma</taxon>
    </lineage>
</organism>
<keyword evidence="9" id="KW-0472">Membrane</keyword>
<feature type="region of interest" description="Disordered" evidence="8">
    <location>
        <begin position="436"/>
        <end position="464"/>
    </location>
</feature>
<keyword evidence="3" id="KW-0862">Zinc</keyword>
<protein>
    <recommendedName>
        <fullName evidence="10">Xylanolytic transcriptional activator regulatory domain-containing protein</fullName>
    </recommendedName>
</protein>
<evidence type="ECO:0000256" key="7">
    <source>
        <dbReference type="ARBA" id="ARBA00023242"/>
    </source>
</evidence>
<reference evidence="11 12" key="1">
    <citation type="journal article" date="2018" name="IMA Fungus">
        <title>IMA Genome-F 9: Draft genome sequence of Annulohypoxylon stygium, Aspergillus mulundensis, Berkeleyomyces basicola (syn. Thielaviopsis basicola), Ceratocystis smalleyi, two Cercospora beticola strains, Coleophoma cylindrospora, Fusarium fracticaudum, Phialophora cf. hyalina, and Morchella septimelata.</title>
        <authorList>
            <person name="Wingfield B.D."/>
            <person name="Bills G.F."/>
            <person name="Dong Y."/>
            <person name="Huang W."/>
            <person name="Nel W.J."/>
            <person name="Swalarsk-Parry B.S."/>
            <person name="Vaghefi N."/>
            <person name="Wilken P.M."/>
            <person name="An Z."/>
            <person name="de Beer Z.W."/>
            <person name="De Vos L."/>
            <person name="Chen L."/>
            <person name="Duong T.A."/>
            <person name="Gao Y."/>
            <person name="Hammerbacher A."/>
            <person name="Kikkert J.R."/>
            <person name="Li Y."/>
            <person name="Li H."/>
            <person name="Li K."/>
            <person name="Li Q."/>
            <person name="Liu X."/>
            <person name="Ma X."/>
            <person name="Naidoo K."/>
            <person name="Pethybridge S.J."/>
            <person name="Sun J."/>
            <person name="Steenkamp E.T."/>
            <person name="van der Nest M.A."/>
            <person name="van Wyk S."/>
            <person name="Wingfield M.J."/>
            <person name="Xiong C."/>
            <person name="Yue Q."/>
            <person name="Zhang X."/>
        </authorList>
    </citation>
    <scope>NUCLEOTIDE SEQUENCE [LARGE SCALE GENOMIC DNA]</scope>
    <source>
        <strain evidence="11 12">BP6252</strain>
    </source>
</reference>